<dbReference type="Proteomes" id="UP000236161">
    <property type="component" value="Unassembled WGS sequence"/>
</dbReference>
<protein>
    <submittedName>
        <fullName evidence="7">Putative WRKY transcription factor 23</fullName>
    </submittedName>
</protein>
<evidence type="ECO:0000256" key="5">
    <source>
        <dbReference type="ARBA" id="ARBA00023242"/>
    </source>
</evidence>
<keyword evidence="4" id="KW-0804">Transcription</keyword>
<name>A0A2I0AP38_9ASPA</name>
<feature type="domain" description="WRKY" evidence="6">
    <location>
        <begin position="77"/>
        <end position="103"/>
    </location>
</feature>
<dbReference type="SUPFAM" id="SSF118290">
    <property type="entry name" value="WRKY DNA-binding domain"/>
    <property type="match status" value="1"/>
</dbReference>
<dbReference type="PANTHER" id="PTHR31221:SF283">
    <property type="entry name" value="WRKY DOMAIN-CONTAINING PROTEIN"/>
    <property type="match status" value="1"/>
</dbReference>
<keyword evidence="2" id="KW-0805">Transcription regulation</keyword>
<evidence type="ECO:0000313" key="7">
    <source>
        <dbReference type="EMBL" id="PKA57303.1"/>
    </source>
</evidence>
<dbReference type="InterPro" id="IPR044810">
    <property type="entry name" value="WRKY_plant"/>
</dbReference>
<evidence type="ECO:0000313" key="8">
    <source>
        <dbReference type="Proteomes" id="UP000236161"/>
    </source>
</evidence>
<dbReference type="GO" id="GO:0043565">
    <property type="term" value="F:sequence-specific DNA binding"/>
    <property type="evidence" value="ECO:0007669"/>
    <property type="project" value="InterPro"/>
</dbReference>
<gene>
    <name evidence="7" type="primary">WRKY23</name>
    <name evidence="7" type="ORF">AXF42_Ash002607</name>
</gene>
<evidence type="ECO:0000256" key="4">
    <source>
        <dbReference type="ARBA" id="ARBA00023163"/>
    </source>
</evidence>
<dbReference type="GO" id="GO:0003700">
    <property type="term" value="F:DNA-binding transcription factor activity"/>
    <property type="evidence" value="ECO:0007669"/>
    <property type="project" value="InterPro"/>
</dbReference>
<sequence>MEEMINNGWFDSVEHFVFFDGEHEGEQSHESIISSSTSADGLTDRSLFCGSYRNESVQRKKNKERSSSRRVAFITKSEVEKLDDGYKWRKYGKKRVKDSPNPRVLVSIIQESGDIKIDNVTCDSEAKKLPKSRSTIMPLNKALEPLNGSSARCSDRFVVTVESGGSSGHGVHFHFLLLFENNMPWHDLKKKVSPIPNGGTNLENLEHDMHLVGEEDGNC</sequence>
<dbReference type="InterPro" id="IPR003657">
    <property type="entry name" value="WRKY_dom"/>
</dbReference>
<evidence type="ECO:0000256" key="1">
    <source>
        <dbReference type="ARBA" id="ARBA00004123"/>
    </source>
</evidence>
<dbReference type="EMBL" id="KZ451969">
    <property type="protein sequence ID" value="PKA57303.1"/>
    <property type="molecule type" value="Genomic_DNA"/>
</dbReference>
<dbReference type="STRING" id="1088818.A0A2I0AP38"/>
<dbReference type="PANTHER" id="PTHR31221">
    <property type="entry name" value="WRKY TRANSCRIPTION FACTOR PROTEIN 1-RELATED"/>
    <property type="match status" value="1"/>
</dbReference>
<dbReference type="AlphaFoldDB" id="A0A2I0AP38"/>
<comment type="subcellular location">
    <subcellularLocation>
        <location evidence="1">Nucleus</location>
    </subcellularLocation>
</comment>
<keyword evidence="5" id="KW-0539">Nucleus</keyword>
<reference evidence="7 8" key="1">
    <citation type="journal article" date="2017" name="Nature">
        <title>The Apostasia genome and the evolution of orchids.</title>
        <authorList>
            <person name="Zhang G.Q."/>
            <person name="Liu K.W."/>
            <person name="Li Z."/>
            <person name="Lohaus R."/>
            <person name="Hsiao Y.Y."/>
            <person name="Niu S.C."/>
            <person name="Wang J.Y."/>
            <person name="Lin Y.C."/>
            <person name="Xu Q."/>
            <person name="Chen L.J."/>
            <person name="Yoshida K."/>
            <person name="Fujiwara S."/>
            <person name="Wang Z.W."/>
            <person name="Zhang Y.Q."/>
            <person name="Mitsuda N."/>
            <person name="Wang M."/>
            <person name="Liu G.H."/>
            <person name="Pecoraro L."/>
            <person name="Huang H.X."/>
            <person name="Xiao X.J."/>
            <person name="Lin M."/>
            <person name="Wu X.Y."/>
            <person name="Wu W.L."/>
            <person name="Chen Y.Y."/>
            <person name="Chang S.B."/>
            <person name="Sakamoto S."/>
            <person name="Ohme-Takagi M."/>
            <person name="Yagi M."/>
            <person name="Zeng S.J."/>
            <person name="Shen C.Y."/>
            <person name="Yeh C.M."/>
            <person name="Luo Y.B."/>
            <person name="Tsai W.C."/>
            <person name="Van de Peer Y."/>
            <person name="Liu Z.J."/>
        </authorList>
    </citation>
    <scope>NUCLEOTIDE SEQUENCE [LARGE SCALE GENOMIC DNA]</scope>
    <source>
        <strain evidence="8">cv. Shenzhen</strain>
        <tissue evidence="7">Stem</tissue>
    </source>
</reference>
<evidence type="ECO:0000259" key="6">
    <source>
        <dbReference type="PROSITE" id="PS50811"/>
    </source>
</evidence>
<keyword evidence="8" id="KW-1185">Reference proteome</keyword>
<dbReference type="InterPro" id="IPR036576">
    <property type="entry name" value="WRKY_dom_sf"/>
</dbReference>
<organism evidence="7 8">
    <name type="scientific">Apostasia shenzhenica</name>
    <dbReference type="NCBI Taxonomy" id="1088818"/>
    <lineage>
        <taxon>Eukaryota</taxon>
        <taxon>Viridiplantae</taxon>
        <taxon>Streptophyta</taxon>
        <taxon>Embryophyta</taxon>
        <taxon>Tracheophyta</taxon>
        <taxon>Spermatophyta</taxon>
        <taxon>Magnoliopsida</taxon>
        <taxon>Liliopsida</taxon>
        <taxon>Asparagales</taxon>
        <taxon>Orchidaceae</taxon>
        <taxon>Apostasioideae</taxon>
        <taxon>Apostasia</taxon>
    </lineage>
</organism>
<keyword evidence="3" id="KW-0238">DNA-binding</keyword>
<dbReference type="Pfam" id="PF03106">
    <property type="entry name" value="WRKY"/>
    <property type="match status" value="1"/>
</dbReference>
<dbReference type="PROSITE" id="PS50811">
    <property type="entry name" value="WRKY"/>
    <property type="match status" value="1"/>
</dbReference>
<dbReference type="Gene3D" id="2.20.25.80">
    <property type="entry name" value="WRKY domain"/>
    <property type="match status" value="1"/>
</dbReference>
<accession>A0A2I0AP38</accession>
<dbReference type="GO" id="GO:0005634">
    <property type="term" value="C:nucleus"/>
    <property type="evidence" value="ECO:0007669"/>
    <property type="project" value="UniProtKB-SubCell"/>
</dbReference>
<dbReference type="SMART" id="SM00774">
    <property type="entry name" value="WRKY"/>
    <property type="match status" value="1"/>
</dbReference>
<evidence type="ECO:0000256" key="3">
    <source>
        <dbReference type="ARBA" id="ARBA00023125"/>
    </source>
</evidence>
<evidence type="ECO:0000256" key="2">
    <source>
        <dbReference type="ARBA" id="ARBA00023015"/>
    </source>
</evidence>
<proteinExistence type="predicted"/>